<dbReference type="Proteomes" id="UP000193978">
    <property type="component" value="Chromosome"/>
</dbReference>
<keyword evidence="1" id="KW-1133">Transmembrane helix</keyword>
<gene>
    <name evidence="2" type="ORF">B1812_16075</name>
</gene>
<organism evidence="2 3">
    <name type="scientific">Methylocystis bryophila</name>
    <dbReference type="NCBI Taxonomy" id="655015"/>
    <lineage>
        <taxon>Bacteria</taxon>
        <taxon>Pseudomonadati</taxon>
        <taxon>Pseudomonadota</taxon>
        <taxon>Alphaproteobacteria</taxon>
        <taxon>Hyphomicrobiales</taxon>
        <taxon>Methylocystaceae</taxon>
        <taxon>Methylocystis</taxon>
    </lineage>
</organism>
<reference evidence="2 3" key="1">
    <citation type="submission" date="2017-02" db="EMBL/GenBank/DDBJ databases">
        <authorList>
            <person name="Peterson S.W."/>
        </authorList>
    </citation>
    <scope>NUCLEOTIDE SEQUENCE [LARGE SCALE GENOMIC DNA]</scope>
    <source>
        <strain evidence="2 3">S285</strain>
    </source>
</reference>
<accession>A0A1W6MXP7</accession>
<feature type="transmembrane region" description="Helical" evidence="1">
    <location>
        <begin position="98"/>
        <end position="121"/>
    </location>
</feature>
<dbReference type="OrthoDB" id="6851830at2"/>
<evidence type="ECO:0000313" key="2">
    <source>
        <dbReference type="EMBL" id="ARN82351.1"/>
    </source>
</evidence>
<feature type="transmembrane region" description="Helical" evidence="1">
    <location>
        <begin position="67"/>
        <end position="91"/>
    </location>
</feature>
<feature type="transmembrane region" description="Helical" evidence="1">
    <location>
        <begin position="174"/>
        <end position="195"/>
    </location>
</feature>
<feature type="transmembrane region" description="Helical" evidence="1">
    <location>
        <begin position="215"/>
        <end position="237"/>
    </location>
</feature>
<keyword evidence="1" id="KW-0472">Membrane</keyword>
<dbReference type="Pfam" id="PF09490">
    <property type="entry name" value="CbtA"/>
    <property type="match status" value="1"/>
</dbReference>
<evidence type="ECO:0008006" key="4">
    <source>
        <dbReference type="Google" id="ProtNLM"/>
    </source>
</evidence>
<sequence length="249" mass="25807">MMGRLLAAGMLAGLVAGFLSFGFFKLAGEPAVERAIALERAMEAAKAKDAAEPVEPELFSRSVQSGIGLLTGVAVYGAALGGFFAIAFAVAYRRLGDFSGFATAMLLAVSGFIAVHLAPALKYPAAPPAVGAAETIGARTNLYFAFLFISLAAIIAAGVLRLRLENPLGRMKAALVSIAAYVAVMSCVAFALPGVNETPENFPAAALWQFRAASLGGQALMWAVLGLAFGAAAERLLAREEASLRPKLR</sequence>
<name>A0A1W6MXP7_9HYPH</name>
<dbReference type="AlphaFoldDB" id="A0A1W6MXP7"/>
<dbReference type="STRING" id="655015.B1812_16075"/>
<evidence type="ECO:0000256" key="1">
    <source>
        <dbReference type="SAM" id="Phobius"/>
    </source>
</evidence>
<proteinExistence type="predicted"/>
<dbReference type="EMBL" id="CP019948">
    <property type="protein sequence ID" value="ARN82351.1"/>
    <property type="molecule type" value="Genomic_DNA"/>
</dbReference>
<keyword evidence="3" id="KW-1185">Reference proteome</keyword>
<keyword evidence="1" id="KW-0812">Transmembrane</keyword>
<dbReference type="KEGG" id="mbry:B1812_16075"/>
<evidence type="ECO:0000313" key="3">
    <source>
        <dbReference type="Proteomes" id="UP000193978"/>
    </source>
</evidence>
<dbReference type="RefSeq" id="WP_085772475.1">
    <property type="nucleotide sequence ID" value="NZ_AP027149.1"/>
</dbReference>
<dbReference type="InterPro" id="IPR012666">
    <property type="entry name" value="CbtA_put"/>
</dbReference>
<protein>
    <recommendedName>
        <fullName evidence="4">Cobalt transporter</fullName>
    </recommendedName>
</protein>
<feature type="transmembrane region" description="Helical" evidence="1">
    <location>
        <begin position="141"/>
        <end position="162"/>
    </location>
</feature>